<keyword evidence="2" id="KW-1133">Transmembrane helix</keyword>
<dbReference type="EMBL" id="VDMD01000001">
    <property type="protein sequence ID" value="TRM69856.1"/>
    <property type="molecule type" value="Genomic_DNA"/>
</dbReference>
<dbReference type="AlphaFoldDB" id="A0A550CYH8"/>
<evidence type="ECO:0000313" key="4">
    <source>
        <dbReference type="Proteomes" id="UP000320762"/>
    </source>
</evidence>
<feature type="region of interest" description="Disordered" evidence="1">
    <location>
        <begin position="247"/>
        <end position="271"/>
    </location>
</feature>
<organism evidence="3 4">
    <name type="scientific">Schizophyllum amplum</name>
    <dbReference type="NCBI Taxonomy" id="97359"/>
    <lineage>
        <taxon>Eukaryota</taxon>
        <taxon>Fungi</taxon>
        <taxon>Dikarya</taxon>
        <taxon>Basidiomycota</taxon>
        <taxon>Agaricomycotina</taxon>
        <taxon>Agaricomycetes</taxon>
        <taxon>Agaricomycetidae</taxon>
        <taxon>Agaricales</taxon>
        <taxon>Schizophyllaceae</taxon>
        <taxon>Schizophyllum</taxon>
    </lineage>
</organism>
<proteinExistence type="predicted"/>
<feature type="transmembrane region" description="Helical" evidence="2">
    <location>
        <begin position="106"/>
        <end position="125"/>
    </location>
</feature>
<gene>
    <name evidence="3" type="ORF">BD626DRAFT_475514</name>
</gene>
<evidence type="ECO:0000256" key="1">
    <source>
        <dbReference type="SAM" id="MobiDB-lite"/>
    </source>
</evidence>
<evidence type="ECO:0000313" key="3">
    <source>
        <dbReference type="EMBL" id="TRM69856.1"/>
    </source>
</evidence>
<keyword evidence="2" id="KW-0812">Transmembrane</keyword>
<reference evidence="3 4" key="1">
    <citation type="journal article" date="2019" name="New Phytol.">
        <title>Comparative genomics reveals unique wood-decay strategies and fruiting body development in the Schizophyllaceae.</title>
        <authorList>
            <person name="Almasi E."/>
            <person name="Sahu N."/>
            <person name="Krizsan K."/>
            <person name="Balint B."/>
            <person name="Kovacs G.M."/>
            <person name="Kiss B."/>
            <person name="Cseklye J."/>
            <person name="Drula E."/>
            <person name="Henrissat B."/>
            <person name="Nagy I."/>
            <person name="Chovatia M."/>
            <person name="Adam C."/>
            <person name="LaButti K."/>
            <person name="Lipzen A."/>
            <person name="Riley R."/>
            <person name="Grigoriev I.V."/>
            <person name="Nagy L.G."/>
        </authorList>
    </citation>
    <scope>NUCLEOTIDE SEQUENCE [LARGE SCALE GENOMIC DNA]</scope>
    <source>
        <strain evidence="3 4">NL-1724</strain>
    </source>
</reference>
<keyword evidence="2" id="KW-0472">Membrane</keyword>
<sequence>MYNAPRFFGQNKANDNVILVYLSPSSPPPVSVPFELQEYVSKDAWASRITTITRTASGFSRPLFEKIWAAFSFLLLMIVPMAISSVLNATLRDPENLDWRFRAREISLGIFFGLMFLVTMPMVIWKAIGQRHLNRTILRWTQQDNQSQIPSGGRATWSARLPRMFSDQIVVSITVPQGAFPSLFHPDAYLPSYVRGPIDAQAAFYNPYAEKAGQGMAPMSTLGSVPLYDERSPPSYGDEKHQFVDFKRSSKDSLNSIRSSDTRVQRKNSRS</sequence>
<evidence type="ECO:0000256" key="2">
    <source>
        <dbReference type="SAM" id="Phobius"/>
    </source>
</evidence>
<feature type="transmembrane region" description="Helical" evidence="2">
    <location>
        <begin position="67"/>
        <end position="86"/>
    </location>
</feature>
<dbReference type="STRING" id="97359.A0A550CYH8"/>
<dbReference type="Proteomes" id="UP000320762">
    <property type="component" value="Unassembled WGS sequence"/>
</dbReference>
<name>A0A550CYH8_9AGAR</name>
<protein>
    <submittedName>
        <fullName evidence="3">Uncharacterized protein</fullName>
    </submittedName>
</protein>
<dbReference type="OrthoDB" id="2504001at2759"/>
<keyword evidence="4" id="KW-1185">Reference proteome</keyword>
<comment type="caution">
    <text evidence="3">The sequence shown here is derived from an EMBL/GenBank/DDBJ whole genome shotgun (WGS) entry which is preliminary data.</text>
</comment>
<accession>A0A550CYH8</accession>